<evidence type="ECO:0000256" key="2">
    <source>
        <dbReference type="ARBA" id="ARBA00022490"/>
    </source>
</evidence>
<dbReference type="Proteomes" id="UP001165367">
    <property type="component" value="Unassembled WGS sequence"/>
</dbReference>
<dbReference type="Gene3D" id="3.40.1390.10">
    <property type="entry name" value="MurE/MurF, N-terminal domain"/>
    <property type="match status" value="1"/>
</dbReference>
<keyword evidence="9" id="KW-0573">Peptidoglycan synthesis</keyword>
<dbReference type="Pfam" id="PF02875">
    <property type="entry name" value="Mur_ligase_C"/>
    <property type="match status" value="1"/>
</dbReference>
<sequence>MKHTLDHIAGVIGSPSTADKRVIEQLLLDSRKVYATATALFFALKGPRRDGHQFIPELYKKGIRSFVISTPVDAAAYPQAAFLLVDDTQIALQRLATYHREAFNIPVIGITGSNGKTVVKEWLYQLLHSRFNIVRSPKSYNSQIGVPLSVWQINEHHNLGLFEAGISQPGEMQKLEAMIRPDIGLLTNIGEAHSEGFAGRSQKLKEKMLLFAHSSLIIANGDDEGVADVINASGKRKILWGKKEANDVLLTGIKKEKNTTEISLKFPGEEMVFSIPFTDDASIENAVHCFLVSMELGEDSQTLVRGMRSLQPVNMRLELKKGINHCTIINDSYSADLDSLEIALNFLDQQTNNSKKTVILSDFLQSAADDGNLYPFIIDTLKKHRVTRLIGIGEHISAALQRIAVNETELPVIELYASTADYIRQFLSLQFKEETILIKGARVFGFEQIVQLLEQKVHQTVLEINLDALVSNVKAYQQQLKPSTRIMAMVKAFAYGSGGAEIAGILQYHKIDYLGVAYADEGVELRKSGITLPIMVMNPEVTAFESIVEHNLEPDIYSFAMLHAFQGFLENEGLQQYPVHIEIETGMNRLGFAVDDTERLADILAASPLLKVQSVFSHLAASEDPGEDAYTMGQYARYQQAAANLSRIGYPFLRHISNTGAIFRLPELQLDMVRLGIGMYGVDSAAVHQSWLQPVTTLKTTIAQLKQLKAGETVSYNRRGVIERDSLIATVRIGYADGYSRKLGYGTGKMHVRGHDAPVVGTICMDMTMIDVTGIPGVQEGDEVIIFGKEIPVQQLATWAGTIPYEILTGISQRVKRVYFEES</sequence>
<evidence type="ECO:0000256" key="1">
    <source>
        <dbReference type="ARBA" id="ARBA00001933"/>
    </source>
</evidence>
<dbReference type="InterPro" id="IPR000821">
    <property type="entry name" value="Ala_racemase"/>
</dbReference>
<keyword evidence="8" id="KW-0133">Cell shape</keyword>
<accession>A0ABS9KQP9</accession>
<evidence type="ECO:0000256" key="10">
    <source>
        <dbReference type="ARBA" id="ARBA00023235"/>
    </source>
</evidence>
<dbReference type="SUPFAM" id="SSF53244">
    <property type="entry name" value="MurD-like peptide ligases, peptide-binding domain"/>
    <property type="match status" value="1"/>
</dbReference>
<dbReference type="InterPro" id="IPR001608">
    <property type="entry name" value="Ala_racemase_N"/>
</dbReference>
<dbReference type="Gene3D" id="3.90.190.20">
    <property type="entry name" value="Mur ligase, C-terminal domain"/>
    <property type="match status" value="1"/>
</dbReference>
<keyword evidence="16" id="KW-1185">Reference proteome</keyword>
<dbReference type="SUPFAM" id="SSF50621">
    <property type="entry name" value="Alanine racemase C-terminal domain-like"/>
    <property type="match status" value="1"/>
</dbReference>
<name>A0ABS9KQP9_9BACT</name>
<dbReference type="InterPro" id="IPR013221">
    <property type="entry name" value="Mur_ligase_cen"/>
</dbReference>
<dbReference type="EC" id="5.1.1.1" evidence="13"/>
<keyword evidence="2" id="KW-0963">Cytoplasm</keyword>
<evidence type="ECO:0000313" key="16">
    <source>
        <dbReference type="Proteomes" id="UP001165367"/>
    </source>
</evidence>
<comment type="pathway">
    <text evidence="13">Amino-acid biosynthesis; D-alanine biosynthesis; D-alanine from L-alanine: step 1/1.</text>
</comment>
<evidence type="ECO:0000313" key="15">
    <source>
        <dbReference type="EMBL" id="MCG2614635.1"/>
    </source>
</evidence>
<feature type="active site" description="Proton acceptor; specific for L-alanine" evidence="13">
    <location>
        <position position="716"/>
    </location>
</feature>
<dbReference type="InterPro" id="IPR004101">
    <property type="entry name" value="Mur_ligase_C"/>
</dbReference>
<evidence type="ECO:0000256" key="11">
    <source>
        <dbReference type="ARBA" id="ARBA00023306"/>
    </source>
</evidence>
<dbReference type="NCBIfam" id="TIGR00492">
    <property type="entry name" value="alr"/>
    <property type="match status" value="1"/>
</dbReference>
<dbReference type="EMBL" id="JAKLTR010000005">
    <property type="protein sequence ID" value="MCG2614635.1"/>
    <property type="molecule type" value="Genomic_DNA"/>
</dbReference>
<evidence type="ECO:0000259" key="14">
    <source>
        <dbReference type="SMART" id="SM01005"/>
    </source>
</evidence>
<dbReference type="InterPro" id="IPR005863">
    <property type="entry name" value="UDP-N-AcMur_synth"/>
</dbReference>
<evidence type="ECO:0000256" key="12">
    <source>
        <dbReference type="ARBA" id="ARBA00023316"/>
    </source>
</evidence>
<keyword evidence="4" id="KW-0132">Cell division</keyword>
<feature type="domain" description="Alanine racemase C-terminal" evidence="14">
    <location>
        <begin position="695"/>
        <end position="820"/>
    </location>
</feature>
<evidence type="ECO:0000256" key="4">
    <source>
        <dbReference type="ARBA" id="ARBA00022618"/>
    </source>
</evidence>
<feature type="binding site" evidence="13">
    <location>
        <position position="589"/>
    </location>
    <ligand>
        <name>substrate</name>
    </ligand>
</feature>
<dbReference type="GO" id="GO:0016874">
    <property type="term" value="F:ligase activity"/>
    <property type="evidence" value="ECO:0007669"/>
    <property type="project" value="UniProtKB-KW"/>
</dbReference>
<dbReference type="PANTHER" id="PTHR43024:SF1">
    <property type="entry name" value="UDP-N-ACETYLMURAMOYL-TRIPEPTIDE--D-ALANYL-D-ALANINE LIGASE"/>
    <property type="match status" value="1"/>
</dbReference>
<dbReference type="InterPro" id="IPR036565">
    <property type="entry name" value="Mur-like_cat_sf"/>
</dbReference>
<dbReference type="HAMAP" id="MF_01201">
    <property type="entry name" value="Ala_racemase"/>
    <property type="match status" value="1"/>
</dbReference>
<comment type="caution">
    <text evidence="15">The sequence shown here is derived from an EMBL/GenBank/DDBJ whole genome shotgun (WGS) entry which is preliminary data.</text>
</comment>
<keyword evidence="11" id="KW-0131">Cell cycle</keyword>
<dbReference type="NCBIfam" id="NF008897">
    <property type="entry name" value="PRK11930.1"/>
    <property type="match status" value="1"/>
</dbReference>
<evidence type="ECO:0000256" key="8">
    <source>
        <dbReference type="ARBA" id="ARBA00022960"/>
    </source>
</evidence>
<dbReference type="RefSeq" id="WP_237871239.1">
    <property type="nucleotide sequence ID" value="NZ_JAKLTR010000005.1"/>
</dbReference>
<feature type="modified residue" description="N6-(pyridoxal phosphate)lysine" evidence="13">
    <location>
        <position position="491"/>
    </location>
</feature>
<evidence type="ECO:0000256" key="3">
    <source>
        <dbReference type="ARBA" id="ARBA00022598"/>
    </source>
</evidence>
<feature type="active site" description="Proton acceptor; specific for D-alanine" evidence="13">
    <location>
        <position position="491"/>
    </location>
</feature>
<keyword evidence="7 13" id="KW-0663">Pyridoxal phosphate</keyword>
<dbReference type="SMART" id="SM01005">
    <property type="entry name" value="Ala_racemase_C"/>
    <property type="match status" value="1"/>
</dbReference>
<keyword evidence="10 13" id="KW-0413">Isomerase</keyword>
<evidence type="ECO:0000256" key="7">
    <source>
        <dbReference type="ARBA" id="ARBA00022898"/>
    </source>
</evidence>
<dbReference type="InterPro" id="IPR035911">
    <property type="entry name" value="MurE/MurF_N"/>
</dbReference>
<dbReference type="Gene3D" id="3.40.1190.10">
    <property type="entry name" value="Mur-like, catalytic domain"/>
    <property type="match status" value="1"/>
</dbReference>
<dbReference type="InterPro" id="IPR051046">
    <property type="entry name" value="MurCDEF_CellWall_CoF430Synth"/>
</dbReference>
<dbReference type="Pfam" id="PF01225">
    <property type="entry name" value="Mur_ligase"/>
    <property type="match status" value="1"/>
</dbReference>
<gene>
    <name evidence="15" type="ORF">LZZ85_10095</name>
</gene>
<dbReference type="InterPro" id="IPR011079">
    <property type="entry name" value="Ala_racemase_C"/>
</dbReference>
<dbReference type="InterPro" id="IPR029066">
    <property type="entry name" value="PLP-binding_barrel"/>
</dbReference>
<dbReference type="Gene3D" id="3.20.20.10">
    <property type="entry name" value="Alanine racemase"/>
    <property type="match status" value="1"/>
</dbReference>
<evidence type="ECO:0000256" key="13">
    <source>
        <dbReference type="HAMAP-Rule" id="MF_01201"/>
    </source>
</evidence>
<evidence type="ECO:0000256" key="9">
    <source>
        <dbReference type="ARBA" id="ARBA00022984"/>
    </source>
</evidence>
<dbReference type="Pfam" id="PF00842">
    <property type="entry name" value="Ala_racemase_C"/>
    <property type="match status" value="1"/>
</dbReference>
<proteinExistence type="inferred from homology"/>
<dbReference type="Pfam" id="PF08245">
    <property type="entry name" value="Mur_ligase_M"/>
    <property type="match status" value="1"/>
</dbReference>
<evidence type="ECO:0000256" key="5">
    <source>
        <dbReference type="ARBA" id="ARBA00022741"/>
    </source>
</evidence>
<comment type="catalytic activity">
    <reaction evidence="13">
        <text>L-alanine = D-alanine</text>
        <dbReference type="Rhea" id="RHEA:20249"/>
        <dbReference type="ChEBI" id="CHEBI:57416"/>
        <dbReference type="ChEBI" id="CHEBI:57972"/>
        <dbReference type="EC" id="5.1.1.1"/>
    </reaction>
</comment>
<feature type="binding site" evidence="13">
    <location>
        <position position="765"/>
    </location>
    <ligand>
        <name>substrate</name>
    </ligand>
</feature>
<dbReference type="Gene3D" id="2.40.37.10">
    <property type="entry name" value="Lyase, Ornithine Decarboxylase, Chain A, domain 1"/>
    <property type="match status" value="1"/>
</dbReference>
<organism evidence="15 16">
    <name type="scientific">Terrimonas ginsenosidimutans</name>
    <dbReference type="NCBI Taxonomy" id="2908004"/>
    <lineage>
        <taxon>Bacteria</taxon>
        <taxon>Pseudomonadati</taxon>
        <taxon>Bacteroidota</taxon>
        <taxon>Chitinophagia</taxon>
        <taxon>Chitinophagales</taxon>
        <taxon>Chitinophagaceae</taxon>
        <taxon>Terrimonas</taxon>
    </lineage>
</organism>
<dbReference type="NCBIfam" id="TIGR01143">
    <property type="entry name" value="murF"/>
    <property type="match status" value="1"/>
</dbReference>
<keyword evidence="6" id="KW-0067">ATP-binding</keyword>
<dbReference type="PANTHER" id="PTHR43024">
    <property type="entry name" value="UDP-N-ACETYLMURAMOYL-TRIPEPTIDE--D-ALANYL-D-ALANINE LIGASE"/>
    <property type="match status" value="1"/>
</dbReference>
<comment type="function">
    <text evidence="13">Catalyzes the interconversion of L-alanine and D-alanine. May also act on other amino acids.</text>
</comment>
<keyword evidence="12" id="KW-0961">Cell wall biogenesis/degradation</keyword>
<comment type="similarity">
    <text evidence="13">Belongs to the alanine racemase family.</text>
</comment>
<comment type="cofactor">
    <cofactor evidence="1 13">
        <name>pyridoxal 5'-phosphate</name>
        <dbReference type="ChEBI" id="CHEBI:597326"/>
    </cofactor>
</comment>
<dbReference type="SUPFAM" id="SSF53623">
    <property type="entry name" value="MurD-like peptide ligases, catalytic domain"/>
    <property type="match status" value="1"/>
</dbReference>
<dbReference type="InterPro" id="IPR009006">
    <property type="entry name" value="Ala_racemase/Decarboxylase_C"/>
</dbReference>
<dbReference type="SUPFAM" id="SSF51419">
    <property type="entry name" value="PLP-binding barrel"/>
    <property type="match status" value="1"/>
</dbReference>
<reference evidence="15" key="1">
    <citation type="submission" date="2022-01" db="EMBL/GenBank/DDBJ databases">
        <authorList>
            <person name="Jo J.-H."/>
            <person name="Im W.-T."/>
        </authorList>
    </citation>
    <scope>NUCLEOTIDE SEQUENCE</scope>
    <source>
        <strain evidence="15">NA20</strain>
    </source>
</reference>
<dbReference type="InterPro" id="IPR000713">
    <property type="entry name" value="Mur_ligase_N"/>
</dbReference>
<dbReference type="InterPro" id="IPR036615">
    <property type="entry name" value="Mur_ligase_C_dom_sf"/>
</dbReference>
<dbReference type="Pfam" id="PF01168">
    <property type="entry name" value="Ala_racemase_N"/>
    <property type="match status" value="1"/>
</dbReference>
<keyword evidence="3 15" id="KW-0436">Ligase</keyword>
<evidence type="ECO:0000256" key="6">
    <source>
        <dbReference type="ARBA" id="ARBA00022840"/>
    </source>
</evidence>
<dbReference type="SUPFAM" id="SSF63418">
    <property type="entry name" value="MurE/MurF N-terminal domain"/>
    <property type="match status" value="1"/>
</dbReference>
<keyword evidence="5" id="KW-0547">Nucleotide-binding</keyword>
<dbReference type="CDD" id="cd00430">
    <property type="entry name" value="PLPDE_III_AR"/>
    <property type="match status" value="1"/>
</dbReference>
<dbReference type="PRINTS" id="PR00992">
    <property type="entry name" value="ALARACEMASE"/>
</dbReference>
<protein>
    <recommendedName>
        <fullName evidence="13">Alanine racemase</fullName>
        <ecNumber evidence="13">5.1.1.1</ecNumber>
    </recommendedName>
</protein>